<dbReference type="OMA" id="ILECIGH"/>
<evidence type="ECO:0000259" key="11">
    <source>
        <dbReference type="PROSITE" id="PS50011"/>
    </source>
</evidence>
<dbReference type="PROSITE" id="PS50011">
    <property type="entry name" value="PROTEIN_KINASE_DOM"/>
    <property type="match status" value="1"/>
</dbReference>
<dbReference type="GO" id="GO:0072686">
    <property type="term" value="C:mitotic spindle"/>
    <property type="evidence" value="ECO:0007669"/>
    <property type="project" value="EnsemblFungi"/>
</dbReference>
<comment type="catalytic activity">
    <reaction evidence="8">
        <text>L-seryl-[protein] + ATP = O-phospho-L-seryl-[protein] + ADP + H(+)</text>
        <dbReference type="Rhea" id="RHEA:17989"/>
        <dbReference type="Rhea" id="RHEA-COMP:9863"/>
        <dbReference type="Rhea" id="RHEA-COMP:11604"/>
        <dbReference type="ChEBI" id="CHEBI:15378"/>
        <dbReference type="ChEBI" id="CHEBI:29999"/>
        <dbReference type="ChEBI" id="CHEBI:30616"/>
        <dbReference type="ChEBI" id="CHEBI:83421"/>
        <dbReference type="ChEBI" id="CHEBI:456216"/>
        <dbReference type="EC" id="2.7.11.1"/>
    </reaction>
</comment>
<dbReference type="RefSeq" id="XP_013016231.1">
    <property type="nucleotide sequence ID" value="XM_013160777.1"/>
</dbReference>
<dbReference type="PROSITE" id="PS00108">
    <property type="entry name" value="PROTEIN_KINASE_ST"/>
    <property type="match status" value="1"/>
</dbReference>
<keyword evidence="4" id="KW-0547">Nucleotide-binding</keyword>
<dbReference type="GO" id="GO:0004674">
    <property type="term" value="F:protein serine/threonine kinase activity"/>
    <property type="evidence" value="ECO:0007669"/>
    <property type="project" value="UniProtKB-KW"/>
</dbReference>
<feature type="compositionally biased region" description="Basic and acidic residues" evidence="10">
    <location>
        <begin position="601"/>
        <end position="614"/>
    </location>
</feature>
<evidence type="ECO:0000256" key="4">
    <source>
        <dbReference type="ARBA" id="ARBA00022741"/>
    </source>
</evidence>
<dbReference type="InterPro" id="IPR051131">
    <property type="entry name" value="NEK_Ser/Thr_kinase_NIMA"/>
</dbReference>
<dbReference type="Proteomes" id="UP000016088">
    <property type="component" value="Unassembled WGS sequence"/>
</dbReference>
<evidence type="ECO:0000256" key="7">
    <source>
        <dbReference type="ARBA" id="ARBA00047899"/>
    </source>
</evidence>
<dbReference type="SMART" id="SM00220">
    <property type="entry name" value="S_TKc"/>
    <property type="match status" value="1"/>
</dbReference>
<dbReference type="OrthoDB" id="10250725at2759"/>
<evidence type="ECO:0000256" key="5">
    <source>
        <dbReference type="ARBA" id="ARBA00022777"/>
    </source>
</evidence>
<reference evidence="12 13" key="1">
    <citation type="journal article" date="2011" name="Science">
        <title>Comparative functional genomics of the fission yeasts.</title>
        <authorList>
            <person name="Rhind N."/>
            <person name="Chen Z."/>
            <person name="Yassour M."/>
            <person name="Thompson D.A."/>
            <person name="Haas B.J."/>
            <person name="Habib N."/>
            <person name="Wapinski I."/>
            <person name="Roy S."/>
            <person name="Lin M.F."/>
            <person name="Heiman D.I."/>
            <person name="Young S.K."/>
            <person name="Furuya K."/>
            <person name="Guo Y."/>
            <person name="Pidoux A."/>
            <person name="Chen H.M."/>
            <person name="Robbertse B."/>
            <person name="Goldberg J.M."/>
            <person name="Aoki K."/>
            <person name="Bayne E.H."/>
            <person name="Berlin A.M."/>
            <person name="Desjardins C.A."/>
            <person name="Dobbs E."/>
            <person name="Dukaj L."/>
            <person name="Fan L."/>
            <person name="FitzGerald M.G."/>
            <person name="French C."/>
            <person name="Gujja S."/>
            <person name="Hansen K."/>
            <person name="Keifenheim D."/>
            <person name="Levin J.Z."/>
            <person name="Mosher R.A."/>
            <person name="Mueller C.A."/>
            <person name="Pfiffner J."/>
            <person name="Priest M."/>
            <person name="Russ C."/>
            <person name="Smialowska A."/>
            <person name="Swoboda P."/>
            <person name="Sykes S.M."/>
            <person name="Vaughn M."/>
            <person name="Vengrova S."/>
            <person name="Yoder R."/>
            <person name="Zeng Q."/>
            <person name="Allshire R."/>
            <person name="Baulcombe D."/>
            <person name="Birren B.W."/>
            <person name="Brown W."/>
            <person name="Ekwall K."/>
            <person name="Kellis M."/>
            <person name="Leatherwood J."/>
            <person name="Levin H."/>
            <person name="Margalit H."/>
            <person name="Martienssen R."/>
            <person name="Nieduszynski C.A."/>
            <person name="Spatafora J.W."/>
            <person name="Friedman N."/>
            <person name="Dalgaard J.Z."/>
            <person name="Baumann P."/>
            <person name="Niki H."/>
            <person name="Regev A."/>
            <person name="Nusbaum C."/>
        </authorList>
    </citation>
    <scope>NUCLEOTIDE SEQUENCE [LARGE SCALE GENOMIC DNA]</scope>
    <source>
        <strain evidence="13">yFS286</strain>
    </source>
</reference>
<dbReference type="InterPro" id="IPR008271">
    <property type="entry name" value="Ser/Thr_kinase_AS"/>
</dbReference>
<dbReference type="PANTHER" id="PTHR44899:SF3">
    <property type="entry name" value="SERINE_THREONINE-PROTEIN KINASE NEK1"/>
    <property type="match status" value="1"/>
</dbReference>
<feature type="compositionally biased region" description="Basic and acidic residues" evidence="10">
    <location>
        <begin position="541"/>
        <end position="554"/>
    </location>
</feature>
<dbReference type="EC" id="2.7.11.1" evidence="1"/>
<dbReference type="InterPro" id="IPR000719">
    <property type="entry name" value="Prot_kinase_dom"/>
</dbReference>
<keyword evidence="9" id="KW-0175">Coiled coil</keyword>
<dbReference type="GO" id="GO:0005737">
    <property type="term" value="C:cytoplasm"/>
    <property type="evidence" value="ECO:0007669"/>
    <property type="project" value="EnsemblFungi"/>
</dbReference>
<dbReference type="PANTHER" id="PTHR44899">
    <property type="entry name" value="CAMK FAMILY PROTEIN KINASE"/>
    <property type="match status" value="1"/>
</dbReference>
<evidence type="ECO:0000256" key="1">
    <source>
        <dbReference type="ARBA" id="ARBA00012513"/>
    </source>
</evidence>
<dbReference type="GO" id="GO:0005524">
    <property type="term" value="F:ATP binding"/>
    <property type="evidence" value="ECO:0007669"/>
    <property type="project" value="UniProtKB-KW"/>
</dbReference>
<feature type="domain" description="Protein kinase" evidence="11">
    <location>
        <begin position="5"/>
        <end position="282"/>
    </location>
</feature>
<dbReference type="VEuPathDB" id="FungiDB:SOCG_02283"/>
<dbReference type="Gene3D" id="1.10.510.10">
    <property type="entry name" value="Transferase(Phosphotransferase) domain 1"/>
    <property type="match status" value="1"/>
</dbReference>
<dbReference type="GO" id="GO:0010971">
    <property type="term" value="P:positive regulation of G2/M transition of mitotic cell cycle"/>
    <property type="evidence" value="ECO:0007669"/>
    <property type="project" value="EnsemblFungi"/>
</dbReference>
<feature type="coiled-coil region" evidence="9">
    <location>
        <begin position="302"/>
        <end position="366"/>
    </location>
</feature>
<evidence type="ECO:0000313" key="12">
    <source>
        <dbReference type="EMBL" id="EPX74801.1"/>
    </source>
</evidence>
<dbReference type="GeneID" id="25031261"/>
<keyword evidence="2" id="KW-0723">Serine/threonine-protein kinase</keyword>
<feature type="region of interest" description="Disordered" evidence="10">
    <location>
        <begin position="534"/>
        <end position="554"/>
    </location>
</feature>
<feature type="region of interest" description="Disordered" evidence="10">
    <location>
        <begin position="595"/>
        <end position="629"/>
    </location>
</feature>
<evidence type="ECO:0000313" key="13">
    <source>
        <dbReference type="Proteomes" id="UP000016088"/>
    </source>
</evidence>
<keyword evidence="3" id="KW-0808">Transferase</keyword>
<dbReference type="GO" id="GO:0044732">
    <property type="term" value="C:mitotic spindle pole body"/>
    <property type="evidence" value="ECO:0007669"/>
    <property type="project" value="EnsemblFungi"/>
</dbReference>
<dbReference type="CDD" id="cd08217">
    <property type="entry name" value="STKc_Nek2"/>
    <property type="match status" value="1"/>
</dbReference>
<dbReference type="Gene3D" id="3.30.200.20">
    <property type="entry name" value="Phosphorylase Kinase, domain 1"/>
    <property type="match status" value="2"/>
</dbReference>
<name>S9Q0G4_SCHOY</name>
<evidence type="ECO:0000256" key="3">
    <source>
        <dbReference type="ARBA" id="ARBA00022679"/>
    </source>
</evidence>
<evidence type="ECO:0000256" key="8">
    <source>
        <dbReference type="ARBA" id="ARBA00048679"/>
    </source>
</evidence>
<proteinExistence type="predicted"/>
<keyword evidence="6" id="KW-0067">ATP-binding</keyword>
<keyword evidence="5 12" id="KW-0418">Kinase</keyword>
<keyword evidence="13" id="KW-1185">Reference proteome</keyword>
<protein>
    <recommendedName>
        <fullName evidence="1">non-specific serine/threonine protein kinase</fullName>
        <ecNumber evidence="1">2.7.11.1</ecNumber>
    </recommendedName>
</protein>
<accession>S9Q0G4</accession>
<evidence type="ECO:0000256" key="10">
    <source>
        <dbReference type="SAM" id="MobiDB-lite"/>
    </source>
</evidence>
<evidence type="ECO:0000256" key="9">
    <source>
        <dbReference type="SAM" id="Coils"/>
    </source>
</evidence>
<organism evidence="12 13">
    <name type="scientific">Schizosaccharomyces octosporus (strain yFS286)</name>
    <name type="common">Fission yeast</name>
    <name type="synonym">Octosporomyces octosporus</name>
    <dbReference type="NCBI Taxonomy" id="483514"/>
    <lineage>
        <taxon>Eukaryota</taxon>
        <taxon>Fungi</taxon>
        <taxon>Dikarya</taxon>
        <taxon>Ascomycota</taxon>
        <taxon>Taphrinomycotina</taxon>
        <taxon>Schizosaccharomycetes</taxon>
        <taxon>Schizosaccharomycetales</taxon>
        <taxon>Schizosaccharomycetaceae</taxon>
        <taxon>Schizosaccharomyces</taxon>
    </lineage>
</organism>
<dbReference type="HOGENOM" id="CLU_404982_0_0_1"/>
<dbReference type="GO" id="GO:0006998">
    <property type="term" value="P:nuclear envelope organization"/>
    <property type="evidence" value="ECO:0007669"/>
    <property type="project" value="EnsemblFungi"/>
</dbReference>
<gene>
    <name evidence="12" type="ORF">SOCG_02283</name>
</gene>
<sequence>MTEKYKILECIGHGSFGRIYKVQRLSDGVLLAQKEIPFGNISRQEKQHIADEVNILRHLKHPNIVQYCGEEINRLTQVINIYMEYCDRGDLAKHIEIHKEEKTRFPEHQVLRFFTQLLLALYRCHYGRDAPVTENQWMNESHIPNQYVLHRDIKPANVFLDEDNSVKLGDFGLSKLLDNTRMFTQSYVGTPYYMSPEIIRNNPYSAKSDIWALGCVMFEVCMLSHPFEGRSYLELQKNICQGNLSHWDGYYSNDLYQLIRHCLEIDCDVRPTTFQLLCSPVLMDIRKQLETERLMKDQFRVLRKKQQSLNQRENEIALREQQLAMRENELGNYVAANLAQQEEALRRDMEKQLREVDNRYQRYVQQMIGSMQQMQISNPQMYGAAEGGNMSTMEMVMDTAIETTGIQEPKLSLSHVTSTEIVPFVQPKKAMASEREVPSLKKKEMSSRALHTTATLMKHAYKPQSPIEKKSASLHDRHDVNHVVDSMAKLLDSSLQCKNESEEKTNDDLHEILRMRRKTSKGIFENEQPETAILPGALPEDGYKEGKQRTKHDSLDSRYIEKLEKLHLRYPTTSSGRQPSKLARTQQGKMGYLMKAESMVDEDRKKERRGKEDGEGLEEPISSGEDYTQQMPKKLQLLEGQKRSPVKQLARLNTNKLRRSGMDRPTYGWGEEDMSGQLLKKTWNSRMMQA</sequence>
<dbReference type="eggNOG" id="KOG0591">
    <property type="taxonomic scope" value="Eukaryota"/>
</dbReference>
<dbReference type="SUPFAM" id="SSF56112">
    <property type="entry name" value="Protein kinase-like (PK-like)"/>
    <property type="match status" value="1"/>
</dbReference>
<evidence type="ECO:0000256" key="6">
    <source>
        <dbReference type="ARBA" id="ARBA00022840"/>
    </source>
</evidence>
<evidence type="ECO:0000256" key="2">
    <source>
        <dbReference type="ARBA" id="ARBA00022527"/>
    </source>
</evidence>
<comment type="catalytic activity">
    <reaction evidence="7">
        <text>L-threonyl-[protein] + ATP = O-phospho-L-threonyl-[protein] + ADP + H(+)</text>
        <dbReference type="Rhea" id="RHEA:46608"/>
        <dbReference type="Rhea" id="RHEA-COMP:11060"/>
        <dbReference type="Rhea" id="RHEA-COMP:11605"/>
        <dbReference type="ChEBI" id="CHEBI:15378"/>
        <dbReference type="ChEBI" id="CHEBI:30013"/>
        <dbReference type="ChEBI" id="CHEBI:30616"/>
        <dbReference type="ChEBI" id="CHEBI:61977"/>
        <dbReference type="ChEBI" id="CHEBI:456216"/>
        <dbReference type="EC" id="2.7.11.1"/>
    </reaction>
</comment>
<dbReference type="EMBL" id="KE503206">
    <property type="protein sequence ID" value="EPX74801.1"/>
    <property type="molecule type" value="Genomic_DNA"/>
</dbReference>
<dbReference type="Pfam" id="PF00069">
    <property type="entry name" value="Pkinase"/>
    <property type="match status" value="1"/>
</dbReference>
<dbReference type="InterPro" id="IPR011009">
    <property type="entry name" value="Kinase-like_dom_sf"/>
</dbReference>
<dbReference type="AlphaFoldDB" id="S9Q0G4"/>